<reference evidence="1 2" key="1">
    <citation type="submission" date="2020-06" db="EMBL/GenBank/DDBJ databases">
        <authorList>
            <person name="Li R."/>
            <person name="Bekaert M."/>
        </authorList>
    </citation>
    <scope>NUCLEOTIDE SEQUENCE [LARGE SCALE GENOMIC DNA]</scope>
    <source>
        <strain evidence="2">wild</strain>
    </source>
</reference>
<dbReference type="AlphaFoldDB" id="A0A6J8EWB2"/>
<name>A0A6J8EWB2_MYTCO</name>
<proteinExistence type="predicted"/>
<keyword evidence="2" id="KW-1185">Reference proteome</keyword>
<dbReference type="Proteomes" id="UP000507470">
    <property type="component" value="Unassembled WGS sequence"/>
</dbReference>
<organism evidence="1 2">
    <name type="scientific">Mytilus coruscus</name>
    <name type="common">Sea mussel</name>
    <dbReference type="NCBI Taxonomy" id="42192"/>
    <lineage>
        <taxon>Eukaryota</taxon>
        <taxon>Metazoa</taxon>
        <taxon>Spiralia</taxon>
        <taxon>Lophotrochozoa</taxon>
        <taxon>Mollusca</taxon>
        <taxon>Bivalvia</taxon>
        <taxon>Autobranchia</taxon>
        <taxon>Pteriomorphia</taxon>
        <taxon>Mytilida</taxon>
        <taxon>Mytiloidea</taxon>
        <taxon>Mytilidae</taxon>
        <taxon>Mytilinae</taxon>
        <taxon>Mytilus</taxon>
    </lineage>
</organism>
<dbReference type="EMBL" id="CACVKT020010064">
    <property type="protein sequence ID" value="CAC5424780.1"/>
    <property type="molecule type" value="Genomic_DNA"/>
</dbReference>
<accession>A0A6J8EWB2</accession>
<evidence type="ECO:0000313" key="2">
    <source>
        <dbReference type="Proteomes" id="UP000507470"/>
    </source>
</evidence>
<evidence type="ECO:0000313" key="1">
    <source>
        <dbReference type="EMBL" id="CAC5424780.1"/>
    </source>
</evidence>
<sequence length="152" mass="17874">MKKAGKDYKFEMIKNVSKVPSIISNVISRKDSKKFWKILKSFGKFLKFQIFRRLDKNNSAQEIKFSIDQFYDYFKSLNKNEDADIDNQDSDEAIENIDNEDIINILDRGIIPDSWLIGVIQPLFKNKRDINNLDNYRTICHTSNLGNVLQQF</sequence>
<protein>
    <submittedName>
        <fullName evidence="1">Uncharacterized protein</fullName>
    </submittedName>
</protein>
<gene>
    <name evidence="1" type="ORF">MCOR_56656</name>
</gene>